<sequence>YAHCGMVAAARWIAKLATPCLLEALGHYPDYKVKELAESGDSFITSIINGADLVPTFSVASVDDLCSEVVILRIAYWKMLL</sequence>
<proteinExistence type="predicted"/>
<dbReference type="PANTHER" id="PTHR46023">
    <property type="entry name" value="LIPASE CLASS 3 PROTEIN-LIKE"/>
    <property type="match status" value="1"/>
</dbReference>
<name>A0A445GFX5_GLYSO</name>
<organism evidence="1 2">
    <name type="scientific">Glycine soja</name>
    <name type="common">Wild soybean</name>
    <dbReference type="NCBI Taxonomy" id="3848"/>
    <lineage>
        <taxon>Eukaryota</taxon>
        <taxon>Viridiplantae</taxon>
        <taxon>Streptophyta</taxon>
        <taxon>Embryophyta</taxon>
        <taxon>Tracheophyta</taxon>
        <taxon>Spermatophyta</taxon>
        <taxon>Magnoliopsida</taxon>
        <taxon>eudicotyledons</taxon>
        <taxon>Gunneridae</taxon>
        <taxon>Pentapetalae</taxon>
        <taxon>rosids</taxon>
        <taxon>fabids</taxon>
        <taxon>Fabales</taxon>
        <taxon>Fabaceae</taxon>
        <taxon>Papilionoideae</taxon>
        <taxon>50 kb inversion clade</taxon>
        <taxon>NPAAA clade</taxon>
        <taxon>indigoferoid/millettioid clade</taxon>
        <taxon>Phaseoleae</taxon>
        <taxon>Glycine</taxon>
        <taxon>Glycine subgen. Soja</taxon>
    </lineage>
</organism>
<reference evidence="1 2" key="1">
    <citation type="submission" date="2018-09" db="EMBL/GenBank/DDBJ databases">
        <title>A high-quality reference genome of wild soybean provides a powerful tool to mine soybean genomes.</title>
        <authorList>
            <person name="Xie M."/>
            <person name="Chung C.Y.L."/>
            <person name="Li M.-W."/>
            <person name="Wong F.-L."/>
            <person name="Chan T.-F."/>
            <person name="Lam H.-M."/>
        </authorList>
    </citation>
    <scope>NUCLEOTIDE SEQUENCE [LARGE SCALE GENOMIC DNA]</scope>
    <source>
        <strain evidence="2">cv. W05</strain>
        <tissue evidence="1">Hypocotyl of etiolated seedlings</tissue>
    </source>
</reference>
<dbReference type="PANTHER" id="PTHR46023:SF5">
    <property type="entry name" value="OS02G0780700 PROTEIN"/>
    <property type="match status" value="1"/>
</dbReference>
<feature type="non-terminal residue" evidence="1">
    <location>
        <position position="1"/>
    </location>
</feature>
<evidence type="ECO:0000313" key="1">
    <source>
        <dbReference type="EMBL" id="RZB60115.1"/>
    </source>
</evidence>
<dbReference type="Proteomes" id="UP000289340">
    <property type="component" value="Chromosome 16"/>
</dbReference>
<keyword evidence="2" id="KW-1185">Reference proteome</keyword>
<dbReference type="AlphaFoldDB" id="A0A445GFX5"/>
<dbReference type="EMBL" id="QZWG01000016">
    <property type="protein sequence ID" value="RZB60115.1"/>
    <property type="molecule type" value="Genomic_DNA"/>
</dbReference>
<comment type="caution">
    <text evidence="1">The sequence shown here is derived from an EMBL/GenBank/DDBJ whole genome shotgun (WGS) entry which is preliminary data.</text>
</comment>
<protein>
    <submittedName>
        <fullName evidence="1">Uncharacterized protein</fullName>
    </submittedName>
</protein>
<evidence type="ECO:0000313" key="2">
    <source>
        <dbReference type="Proteomes" id="UP000289340"/>
    </source>
</evidence>
<gene>
    <name evidence="1" type="ORF">D0Y65_043046</name>
</gene>
<accession>A0A445GFX5</accession>